<dbReference type="Proteomes" id="UP000377803">
    <property type="component" value="Chromosome"/>
</dbReference>
<dbReference type="EMBL" id="CP040089">
    <property type="protein sequence ID" value="QGA80406.1"/>
    <property type="molecule type" value="Genomic_DNA"/>
</dbReference>
<protein>
    <submittedName>
        <fullName evidence="1">Uncharacterized protein</fullName>
    </submittedName>
</protein>
<evidence type="ECO:0000313" key="1">
    <source>
        <dbReference type="EMBL" id="QGA80406.1"/>
    </source>
</evidence>
<dbReference type="AlphaFoldDB" id="A0A5Q0UFP2"/>
<reference evidence="2" key="1">
    <citation type="submission" date="2019-05" db="EMBL/GenBank/DDBJ databases">
        <title>Candidatus Nanohalobium constans, a novel model system to study the DPANN nano-sized archaea: genomic and physiological characterization of a nanoarchaeon co-cultured with its chitinotrophic host.</title>
        <authorList>
            <person name="La Cono V."/>
            <person name="Arcadi E."/>
            <person name="Crisafi F."/>
            <person name="Denaro R."/>
            <person name="La Spada G."/>
            <person name="Messina E."/>
            <person name="Smedile F."/>
            <person name="Toshchakov S.V."/>
            <person name="Shevchenko M.A."/>
            <person name="Golyshin P.N."/>
            <person name="Golyshina O.V."/>
            <person name="Ferrer M."/>
            <person name="Rohde M."/>
            <person name="Mushegian A."/>
            <person name="Sorokin D.Y."/>
            <person name="Giuliano L."/>
            <person name="Yakimov M.M."/>
        </authorList>
    </citation>
    <scope>NUCLEOTIDE SEQUENCE [LARGE SCALE GENOMIC DNA]</scope>
    <source>
        <strain evidence="2">LC1Nh</strain>
    </source>
</reference>
<evidence type="ECO:0000313" key="2">
    <source>
        <dbReference type="Proteomes" id="UP000377803"/>
    </source>
</evidence>
<gene>
    <name evidence="1" type="ORF">LC1Nh_0506</name>
</gene>
<organism evidence="1 2">
    <name type="scientific">Candidatus Nanohalobium constans</name>
    <dbReference type="NCBI Taxonomy" id="2565781"/>
    <lineage>
        <taxon>Archaea</taxon>
        <taxon>Candidatus Nanohalarchaeota</taxon>
        <taxon>Candidatus Nanohalobia</taxon>
        <taxon>Candidatus Nanohalobiales</taxon>
        <taxon>Candidatus Nanohalobiaceae</taxon>
        <taxon>Candidatus Nanohalobium</taxon>
    </lineage>
</organism>
<sequence length="108" mass="11620">MIDDLLTEGEYIEDLAVMSIGAVAGSAEEIYSTYKHDLETSATGSFARGATLGILMQAADEGQEHLLDHEDGISWLDSGEFAVGYGAGRYGTGQLVNEFSEYDFSNLL</sequence>
<keyword evidence="2" id="KW-1185">Reference proteome</keyword>
<accession>A0A5Q0UFP2</accession>
<dbReference type="GeneID" id="42364889"/>
<dbReference type="KEGG" id="ncon:LC1Nh_0506"/>
<proteinExistence type="predicted"/>
<name>A0A5Q0UFP2_9ARCH</name>
<dbReference type="RefSeq" id="WP_153550144.1">
    <property type="nucleotide sequence ID" value="NZ_CP040089.1"/>
</dbReference>